<dbReference type="EMBL" id="GBXM01089122">
    <property type="protein sequence ID" value="JAH19455.1"/>
    <property type="molecule type" value="Transcribed_RNA"/>
</dbReference>
<protein>
    <submittedName>
        <fullName evidence="1">Uncharacterized protein</fullName>
    </submittedName>
</protein>
<dbReference type="AlphaFoldDB" id="A0A0E9QT71"/>
<sequence length="26" mass="3214">MREATFLHIYITNKTKYDCLKNRILK</sequence>
<proteinExistence type="predicted"/>
<organism evidence="1">
    <name type="scientific">Anguilla anguilla</name>
    <name type="common">European freshwater eel</name>
    <name type="synonym">Muraena anguilla</name>
    <dbReference type="NCBI Taxonomy" id="7936"/>
    <lineage>
        <taxon>Eukaryota</taxon>
        <taxon>Metazoa</taxon>
        <taxon>Chordata</taxon>
        <taxon>Craniata</taxon>
        <taxon>Vertebrata</taxon>
        <taxon>Euteleostomi</taxon>
        <taxon>Actinopterygii</taxon>
        <taxon>Neopterygii</taxon>
        <taxon>Teleostei</taxon>
        <taxon>Anguilliformes</taxon>
        <taxon>Anguillidae</taxon>
        <taxon>Anguilla</taxon>
    </lineage>
</organism>
<evidence type="ECO:0000313" key="1">
    <source>
        <dbReference type="EMBL" id="JAH19455.1"/>
    </source>
</evidence>
<reference evidence="1" key="1">
    <citation type="submission" date="2014-11" db="EMBL/GenBank/DDBJ databases">
        <authorList>
            <person name="Amaro Gonzalez C."/>
        </authorList>
    </citation>
    <scope>NUCLEOTIDE SEQUENCE</scope>
</reference>
<accession>A0A0E9QT71</accession>
<name>A0A0E9QT71_ANGAN</name>
<reference evidence="1" key="2">
    <citation type="journal article" date="2015" name="Fish Shellfish Immunol.">
        <title>Early steps in the European eel (Anguilla anguilla)-Vibrio vulnificus interaction in the gills: Role of the RtxA13 toxin.</title>
        <authorList>
            <person name="Callol A."/>
            <person name="Pajuelo D."/>
            <person name="Ebbesson L."/>
            <person name="Teles M."/>
            <person name="MacKenzie S."/>
            <person name="Amaro C."/>
        </authorList>
    </citation>
    <scope>NUCLEOTIDE SEQUENCE</scope>
</reference>